<feature type="region of interest" description="Disordered" evidence="1">
    <location>
        <begin position="280"/>
        <end position="303"/>
    </location>
</feature>
<protein>
    <recommendedName>
        <fullName evidence="4">Swt1-like HEPN domain-containing protein</fullName>
    </recommendedName>
</protein>
<feature type="compositionally biased region" description="Low complexity" evidence="1">
    <location>
        <begin position="286"/>
        <end position="295"/>
    </location>
</feature>
<sequence>QHKMNQNKLALLQWQDAVQEEGQRVMYQVTTRLYQGKNLRPDYYWVENINSNQAYKKYFNNDQRQILESFHDSQNYDIEIAAREFDISLHWAVQQKFCKLNRLEVLYGYLERLVNMRNTNSHRSDHSGIPTSDLKEQLEELLKLCLDILSNLEDRTSDDLSSVKRDIRNSINKRLLMLPKSTPAQRLDDGAEWMHRSVQRMDNSDGWMHRSVQRVDNTDGWLHHRADTARTHHSTTMSQRVADEEDDGLGTLGKVAVGVGVAGVGIVALGALADYLSEKNKNGKQSNRNSTSTSNKNDDCSIM</sequence>
<name>A0AAW0W458_CHEQU</name>
<dbReference type="Proteomes" id="UP001445076">
    <property type="component" value="Unassembled WGS sequence"/>
</dbReference>
<reference evidence="2 3" key="1">
    <citation type="journal article" date="2024" name="BMC Genomics">
        <title>Genome assembly of redclaw crayfish (Cherax quadricarinatus) provides insights into its immune adaptation and hypoxia tolerance.</title>
        <authorList>
            <person name="Liu Z."/>
            <person name="Zheng J."/>
            <person name="Li H."/>
            <person name="Fang K."/>
            <person name="Wang S."/>
            <person name="He J."/>
            <person name="Zhou D."/>
            <person name="Weng S."/>
            <person name="Chi M."/>
            <person name="Gu Z."/>
            <person name="He J."/>
            <person name="Li F."/>
            <person name="Wang M."/>
        </authorList>
    </citation>
    <scope>NUCLEOTIDE SEQUENCE [LARGE SCALE GENOMIC DNA]</scope>
    <source>
        <strain evidence="2">ZL_2023a</strain>
    </source>
</reference>
<accession>A0AAW0W458</accession>
<comment type="caution">
    <text evidence="2">The sequence shown here is derived from an EMBL/GenBank/DDBJ whole genome shotgun (WGS) entry which is preliminary data.</text>
</comment>
<gene>
    <name evidence="2" type="ORF">OTU49_011717</name>
</gene>
<evidence type="ECO:0000313" key="3">
    <source>
        <dbReference type="Proteomes" id="UP001445076"/>
    </source>
</evidence>
<keyword evidence="3" id="KW-1185">Reference proteome</keyword>
<evidence type="ECO:0000256" key="1">
    <source>
        <dbReference type="SAM" id="MobiDB-lite"/>
    </source>
</evidence>
<evidence type="ECO:0000313" key="2">
    <source>
        <dbReference type="EMBL" id="KAK8723455.1"/>
    </source>
</evidence>
<evidence type="ECO:0008006" key="4">
    <source>
        <dbReference type="Google" id="ProtNLM"/>
    </source>
</evidence>
<proteinExistence type="predicted"/>
<dbReference type="EMBL" id="JARKIK010000089">
    <property type="protein sequence ID" value="KAK8723455.1"/>
    <property type="molecule type" value="Genomic_DNA"/>
</dbReference>
<feature type="non-terminal residue" evidence="2">
    <location>
        <position position="1"/>
    </location>
</feature>
<organism evidence="2 3">
    <name type="scientific">Cherax quadricarinatus</name>
    <name type="common">Australian red claw crayfish</name>
    <dbReference type="NCBI Taxonomy" id="27406"/>
    <lineage>
        <taxon>Eukaryota</taxon>
        <taxon>Metazoa</taxon>
        <taxon>Ecdysozoa</taxon>
        <taxon>Arthropoda</taxon>
        <taxon>Crustacea</taxon>
        <taxon>Multicrustacea</taxon>
        <taxon>Malacostraca</taxon>
        <taxon>Eumalacostraca</taxon>
        <taxon>Eucarida</taxon>
        <taxon>Decapoda</taxon>
        <taxon>Pleocyemata</taxon>
        <taxon>Astacidea</taxon>
        <taxon>Parastacoidea</taxon>
        <taxon>Parastacidae</taxon>
        <taxon>Cherax</taxon>
    </lineage>
</organism>
<dbReference type="AlphaFoldDB" id="A0AAW0W458"/>